<evidence type="ECO:0000313" key="4">
    <source>
        <dbReference type="RefSeq" id="XP_054849054.1"/>
    </source>
</evidence>
<feature type="transmembrane region" description="Helical" evidence="2">
    <location>
        <begin position="6"/>
        <end position="30"/>
    </location>
</feature>
<keyword evidence="2" id="KW-0472">Membrane</keyword>
<keyword evidence="2" id="KW-1133">Transmembrane helix</keyword>
<evidence type="ECO:0000256" key="1">
    <source>
        <dbReference type="SAM" id="MobiDB-lite"/>
    </source>
</evidence>
<dbReference type="Proteomes" id="UP001190640">
    <property type="component" value="Chromosome 12"/>
</dbReference>
<feature type="region of interest" description="Disordered" evidence="1">
    <location>
        <begin position="130"/>
        <end position="156"/>
    </location>
</feature>
<reference evidence="4" key="1">
    <citation type="submission" date="2025-08" db="UniProtKB">
        <authorList>
            <consortium name="RefSeq"/>
        </authorList>
    </citation>
    <scope>IDENTIFICATION</scope>
    <source>
        <tissue evidence="4">Blood</tissue>
    </source>
</reference>
<keyword evidence="2" id="KW-0812">Transmembrane</keyword>
<dbReference type="AlphaFoldDB" id="A0AA97K5T0"/>
<organism evidence="3 4">
    <name type="scientific">Eublepharis macularius</name>
    <name type="common">Leopard gecko</name>
    <name type="synonym">Cyrtodactylus macularius</name>
    <dbReference type="NCBI Taxonomy" id="481883"/>
    <lineage>
        <taxon>Eukaryota</taxon>
        <taxon>Metazoa</taxon>
        <taxon>Chordata</taxon>
        <taxon>Craniata</taxon>
        <taxon>Vertebrata</taxon>
        <taxon>Euteleostomi</taxon>
        <taxon>Lepidosauria</taxon>
        <taxon>Squamata</taxon>
        <taxon>Bifurcata</taxon>
        <taxon>Gekkota</taxon>
        <taxon>Eublepharidae</taxon>
        <taxon>Eublepharinae</taxon>
        <taxon>Eublepharis</taxon>
    </lineage>
</organism>
<proteinExistence type="predicted"/>
<gene>
    <name evidence="4" type="primary">LOC129338675</name>
</gene>
<protein>
    <submittedName>
        <fullName evidence="4">Uncharacterized protein LOC129338675 isoform X2</fullName>
    </submittedName>
</protein>
<evidence type="ECO:0000256" key="2">
    <source>
        <dbReference type="SAM" id="Phobius"/>
    </source>
</evidence>
<feature type="region of interest" description="Disordered" evidence="1">
    <location>
        <begin position="96"/>
        <end position="115"/>
    </location>
</feature>
<feature type="region of interest" description="Disordered" evidence="1">
    <location>
        <begin position="65"/>
        <end position="91"/>
    </location>
</feature>
<name>A0AA97K5T0_EUBMA</name>
<keyword evidence="3" id="KW-1185">Reference proteome</keyword>
<evidence type="ECO:0000313" key="3">
    <source>
        <dbReference type="Proteomes" id="UP001190640"/>
    </source>
</evidence>
<sequence>MDDFHTGAIFWVWVLAFTVPALVVLLVLCVGCRDPELDMPQIDDYAYKPSSSGHLETFRVLRRNPSPPRPAVQFQPDLQRCPPRNPPRPAALFSKAEEDNESIPSYENEEQPCATDNDKNYIEVLPDAPFMEQGDRDGVSTGSIGDQYENMPESAASSRHSLGEYVNVLEPDAAILDICIAGGNSDPESEDDIPDYENIICPRLKS</sequence>
<dbReference type="GeneID" id="129338675"/>
<accession>A0AA97K5T0</accession>
<dbReference type="RefSeq" id="XP_054849054.1">
    <property type="nucleotide sequence ID" value="XM_054993079.1"/>
</dbReference>